<dbReference type="EMBL" id="JAJSOF020000003">
    <property type="protein sequence ID" value="KAJ4449443.1"/>
    <property type="molecule type" value="Genomic_DNA"/>
</dbReference>
<gene>
    <name evidence="1" type="ORF">ANN_00842</name>
</gene>
<reference evidence="1 2" key="1">
    <citation type="journal article" date="2022" name="Allergy">
        <title>Genome assembly and annotation of Periplaneta americana reveal a comprehensive cockroach allergen profile.</title>
        <authorList>
            <person name="Wang L."/>
            <person name="Xiong Q."/>
            <person name="Saelim N."/>
            <person name="Wang L."/>
            <person name="Nong W."/>
            <person name="Wan A.T."/>
            <person name="Shi M."/>
            <person name="Liu X."/>
            <person name="Cao Q."/>
            <person name="Hui J.H.L."/>
            <person name="Sookrung N."/>
            <person name="Leung T.F."/>
            <person name="Tungtrongchitr A."/>
            <person name="Tsui S.K.W."/>
        </authorList>
    </citation>
    <scope>NUCLEOTIDE SEQUENCE [LARGE SCALE GENOMIC DNA]</scope>
    <source>
        <strain evidence="1">PWHHKU_190912</strain>
    </source>
</reference>
<proteinExistence type="predicted"/>
<keyword evidence="2" id="KW-1185">Reference proteome</keyword>
<name>A0ABQ8TRX0_PERAM</name>
<sequence>MNSSNSILKEVYFKHIVPIEASLPGTTLEALEMTCTHSKFATMSFDTLVVTNLKYFSCSLQKMPNVFMSFMTSMAIKKNSPYKEILRIT</sequence>
<organism evidence="1 2">
    <name type="scientific">Periplaneta americana</name>
    <name type="common">American cockroach</name>
    <name type="synonym">Blatta americana</name>
    <dbReference type="NCBI Taxonomy" id="6978"/>
    <lineage>
        <taxon>Eukaryota</taxon>
        <taxon>Metazoa</taxon>
        <taxon>Ecdysozoa</taxon>
        <taxon>Arthropoda</taxon>
        <taxon>Hexapoda</taxon>
        <taxon>Insecta</taxon>
        <taxon>Pterygota</taxon>
        <taxon>Neoptera</taxon>
        <taxon>Polyneoptera</taxon>
        <taxon>Dictyoptera</taxon>
        <taxon>Blattodea</taxon>
        <taxon>Blattoidea</taxon>
        <taxon>Blattidae</taxon>
        <taxon>Blattinae</taxon>
        <taxon>Periplaneta</taxon>
    </lineage>
</organism>
<accession>A0ABQ8TRX0</accession>
<evidence type="ECO:0000313" key="2">
    <source>
        <dbReference type="Proteomes" id="UP001148838"/>
    </source>
</evidence>
<dbReference type="Proteomes" id="UP001148838">
    <property type="component" value="Unassembled WGS sequence"/>
</dbReference>
<comment type="caution">
    <text evidence="1">The sequence shown here is derived from an EMBL/GenBank/DDBJ whole genome shotgun (WGS) entry which is preliminary data.</text>
</comment>
<evidence type="ECO:0000313" key="1">
    <source>
        <dbReference type="EMBL" id="KAJ4449443.1"/>
    </source>
</evidence>
<protein>
    <submittedName>
        <fullName evidence="1">Uncharacterized protein</fullName>
    </submittedName>
</protein>